<dbReference type="GO" id="GO:0003700">
    <property type="term" value="F:DNA-binding transcription factor activity"/>
    <property type="evidence" value="ECO:0007669"/>
    <property type="project" value="TreeGrafter"/>
</dbReference>
<dbReference type="InterPro" id="IPR025996">
    <property type="entry name" value="MT1864/Rv1816-like_C"/>
</dbReference>
<keyword evidence="3" id="KW-0804">Transcription</keyword>
<accession>A0A511XDX6</accession>
<dbReference type="PANTHER" id="PTHR30055">
    <property type="entry name" value="HTH-TYPE TRANSCRIPTIONAL REGULATOR RUTR"/>
    <property type="match status" value="1"/>
</dbReference>
<keyword evidence="6" id="KW-1185">Reference proteome</keyword>
<keyword evidence="2" id="KW-0238">DNA-binding</keyword>
<protein>
    <recommendedName>
        <fullName evidence="4">HTH-type transcriptional regulator MT1864/Rv1816-like C-terminal domain-containing protein</fullName>
    </recommendedName>
</protein>
<dbReference type="EMBL" id="BJYF01000028">
    <property type="protein sequence ID" value="GEN61156.1"/>
    <property type="molecule type" value="Genomic_DNA"/>
</dbReference>
<dbReference type="InterPro" id="IPR009057">
    <property type="entry name" value="Homeodomain-like_sf"/>
</dbReference>
<dbReference type="Gene3D" id="1.10.357.10">
    <property type="entry name" value="Tetracycline Repressor, domain 2"/>
    <property type="match status" value="1"/>
</dbReference>
<evidence type="ECO:0000256" key="3">
    <source>
        <dbReference type="ARBA" id="ARBA00023163"/>
    </source>
</evidence>
<reference evidence="5 6" key="1">
    <citation type="submission" date="2019-07" db="EMBL/GenBank/DDBJ databases">
        <title>Whole genome shotgun sequence of Acetobacter nitrogenifigens NBRC 105050.</title>
        <authorList>
            <person name="Hosoyama A."/>
            <person name="Uohara A."/>
            <person name="Ohji S."/>
            <person name="Ichikawa N."/>
        </authorList>
    </citation>
    <scope>NUCLEOTIDE SEQUENCE [LARGE SCALE GENOMIC DNA]</scope>
    <source>
        <strain evidence="5 6">NBRC 105050</strain>
    </source>
</reference>
<feature type="domain" description="HTH-type transcriptional regulator MT1864/Rv1816-like C-terminal" evidence="4">
    <location>
        <begin position="116"/>
        <end position="218"/>
    </location>
</feature>
<dbReference type="PANTHER" id="PTHR30055:SF234">
    <property type="entry name" value="HTH-TYPE TRANSCRIPTIONAL REGULATOR BETI"/>
    <property type="match status" value="1"/>
</dbReference>
<dbReference type="Pfam" id="PF13305">
    <property type="entry name" value="TetR_C_33"/>
    <property type="match status" value="1"/>
</dbReference>
<dbReference type="GO" id="GO:0000976">
    <property type="term" value="F:transcription cis-regulatory region binding"/>
    <property type="evidence" value="ECO:0007669"/>
    <property type="project" value="TreeGrafter"/>
</dbReference>
<proteinExistence type="predicted"/>
<evidence type="ECO:0000256" key="2">
    <source>
        <dbReference type="ARBA" id="ARBA00023125"/>
    </source>
</evidence>
<evidence type="ECO:0000259" key="4">
    <source>
        <dbReference type="Pfam" id="PF13305"/>
    </source>
</evidence>
<sequence length="220" mass="24097">MNVVQKKLRPETFSGNTEAKTIERAIDMGRKGRDPEELKTLITNAAESIIVDHGMGACTARAITVRAGCALGSLGYLFGGLDGVILAVNSRTLQDMGASVFAQAQEIASDVSRDRLKALALAYFHYARDNLNRWEALFALRLRPNEELPPTFLALRDGLIERIVTLFPADIDISENERPILARTMYEAVHGIVVLGLDRRLGGGPEDVEARIKLLVGRLA</sequence>
<dbReference type="AlphaFoldDB" id="A0A511XDX6"/>
<dbReference type="RefSeq" id="WP_246789482.1">
    <property type="nucleotide sequence ID" value="NZ_AUBI01000016.1"/>
</dbReference>
<dbReference type="STRING" id="1120919.GCA_000429165_03154"/>
<evidence type="ECO:0000313" key="6">
    <source>
        <dbReference type="Proteomes" id="UP000321635"/>
    </source>
</evidence>
<comment type="caution">
    <text evidence="5">The sequence shown here is derived from an EMBL/GenBank/DDBJ whole genome shotgun (WGS) entry which is preliminary data.</text>
</comment>
<dbReference type="SUPFAM" id="SSF46689">
    <property type="entry name" value="Homeodomain-like"/>
    <property type="match status" value="1"/>
</dbReference>
<dbReference type="SUPFAM" id="SSF48498">
    <property type="entry name" value="Tetracyclin repressor-like, C-terminal domain"/>
    <property type="match status" value="1"/>
</dbReference>
<keyword evidence="1" id="KW-0805">Transcription regulation</keyword>
<name>A0A511XDX6_9PROT</name>
<evidence type="ECO:0000313" key="5">
    <source>
        <dbReference type="EMBL" id="GEN61156.1"/>
    </source>
</evidence>
<organism evidence="5 6">
    <name type="scientific">Acetobacter nitrogenifigens DSM 23921 = NBRC 105050</name>
    <dbReference type="NCBI Taxonomy" id="1120919"/>
    <lineage>
        <taxon>Bacteria</taxon>
        <taxon>Pseudomonadati</taxon>
        <taxon>Pseudomonadota</taxon>
        <taxon>Alphaproteobacteria</taxon>
        <taxon>Acetobacterales</taxon>
        <taxon>Acetobacteraceae</taxon>
        <taxon>Acetobacter</taxon>
    </lineage>
</organism>
<dbReference type="Proteomes" id="UP000321635">
    <property type="component" value="Unassembled WGS sequence"/>
</dbReference>
<gene>
    <name evidence="5" type="ORF">ANI02nite_30400</name>
</gene>
<evidence type="ECO:0000256" key="1">
    <source>
        <dbReference type="ARBA" id="ARBA00023015"/>
    </source>
</evidence>
<dbReference type="InterPro" id="IPR036271">
    <property type="entry name" value="Tet_transcr_reg_TetR-rel_C_sf"/>
</dbReference>
<dbReference type="InterPro" id="IPR050109">
    <property type="entry name" value="HTH-type_TetR-like_transc_reg"/>
</dbReference>